<dbReference type="SUPFAM" id="SSF88697">
    <property type="entry name" value="PUA domain-like"/>
    <property type="match status" value="1"/>
</dbReference>
<dbReference type="EMBL" id="SOIP01000361">
    <property type="protein sequence ID" value="TET80206.1"/>
    <property type="molecule type" value="Genomic_DNA"/>
</dbReference>
<dbReference type="Gene3D" id="2.30.130.40">
    <property type="entry name" value="LON domain-like"/>
    <property type="match status" value="1"/>
</dbReference>
<dbReference type="Pfam" id="PF02190">
    <property type="entry name" value="LON_substr_bdg"/>
    <property type="match status" value="1"/>
</dbReference>
<dbReference type="InterPro" id="IPR046336">
    <property type="entry name" value="Lon_prtase_N_sf"/>
</dbReference>
<gene>
    <name evidence="2" type="ORF">E3J38_06080</name>
</gene>
<evidence type="ECO:0000313" key="2">
    <source>
        <dbReference type="EMBL" id="TET80206.1"/>
    </source>
</evidence>
<dbReference type="Proteomes" id="UP000315534">
    <property type="component" value="Unassembled WGS sequence"/>
</dbReference>
<comment type="caution">
    <text evidence="2">The sequence shown here is derived from an EMBL/GenBank/DDBJ whole genome shotgun (WGS) entry which is preliminary data.</text>
</comment>
<evidence type="ECO:0000259" key="1">
    <source>
        <dbReference type="PROSITE" id="PS51787"/>
    </source>
</evidence>
<dbReference type="AlphaFoldDB" id="A0A523XLN9"/>
<dbReference type="InterPro" id="IPR003111">
    <property type="entry name" value="Lon_prtase_N"/>
</dbReference>
<accession>A0A523XLN9</accession>
<sequence length="72" mass="8014">MIRIKSDDEVIEVSNVLPLLPLRDVVVFPSIVIPLMVGRRGSVSAVDAAMSKDRIIFLVAQRRAETARPKEK</sequence>
<name>A0A523XLN9_UNCT6</name>
<protein>
    <recommendedName>
        <fullName evidence="1">Lon N-terminal domain-containing protein</fullName>
    </recommendedName>
</protein>
<reference evidence="2 3" key="1">
    <citation type="submission" date="2019-03" db="EMBL/GenBank/DDBJ databases">
        <title>Metabolic potential of uncultured bacteria and archaea associated with petroleum seepage in deep-sea sediments.</title>
        <authorList>
            <person name="Dong X."/>
            <person name="Hubert C."/>
        </authorList>
    </citation>
    <scope>NUCLEOTIDE SEQUENCE [LARGE SCALE GENOMIC DNA]</scope>
    <source>
        <strain evidence="2">E29_bin36</strain>
    </source>
</reference>
<evidence type="ECO:0000313" key="3">
    <source>
        <dbReference type="Proteomes" id="UP000315534"/>
    </source>
</evidence>
<dbReference type="PROSITE" id="PS51787">
    <property type="entry name" value="LON_N"/>
    <property type="match status" value="1"/>
</dbReference>
<dbReference type="InterPro" id="IPR015947">
    <property type="entry name" value="PUA-like_sf"/>
</dbReference>
<feature type="domain" description="Lon N-terminal" evidence="1">
    <location>
        <begin position="17"/>
        <end position="72"/>
    </location>
</feature>
<proteinExistence type="predicted"/>
<organism evidence="2 3">
    <name type="scientific">candidate division TA06 bacterium</name>
    <dbReference type="NCBI Taxonomy" id="2250710"/>
    <lineage>
        <taxon>Bacteria</taxon>
        <taxon>Bacteria division TA06</taxon>
    </lineage>
</organism>